<protein>
    <submittedName>
        <fullName evidence="1">Uncharacterized protein</fullName>
    </submittedName>
</protein>
<evidence type="ECO:0000313" key="1">
    <source>
        <dbReference type="EMBL" id="GJE99649.1"/>
    </source>
</evidence>
<dbReference type="EMBL" id="BPQB01000115">
    <property type="protein sequence ID" value="GJE99649.1"/>
    <property type="molecule type" value="Genomic_DNA"/>
</dbReference>
<reference evidence="1 2" key="1">
    <citation type="submission" date="2021-08" db="EMBL/GenBank/DDBJ databases">
        <title>Draft Genome Sequence of Phanerochaete sordida strain YK-624.</title>
        <authorList>
            <person name="Mori T."/>
            <person name="Dohra H."/>
            <person name="Suzuki T."/>
            <person name="Kawagishi H."/>
            <person name="Hirai H."/>
        </authorList>
    </citation>
    <scope>NUCLEOTIDE SEQUENCE [LARGE SCALE GENOMIC DNA]</scope>
    <source>
        <strain evidence="1 2">YK-624</strain>
    </source>
</reference>
<organism evidence="1 2">
    <name type="scientific">Phanerochaete sordida</name>
    <dbReference type="NCBI Taxonomy" id="48140"/>
    <lineage>
        <taxon>Eukaryota</taxon>
        <taxon>Fungi</taxon>
        <taxon>Dikarya</taxon>
        <taxon>Basidiomycota</taxon>
        <taxon>Agaricomycotina</taxon>
        <taxon>Agaricomycetes</taxon>
        <taxon>Polyporales</taxon>
        <taxon>Phanerochaetaceae</taxon>
        <taxon>Phanerochaete</taxon>
    </lineage>
</organism>
<sequence length="152" mass="16529">MVIFKLEQEDMDPPPPYVEDDDYDVYLFYPSISSRALVPTNGAPPFKAAEAPVIVPERTYSSLPTYQSSANDDNHVVEELDVASCCLAPLSSACASVSTVVLPEGDALERAGYSTLFRAGLASKSRKIGQRLCCLRRGIRKALEVLKLKSTG</sequence>
<dbReference type="AlphaFoldDB" id="A0A9P3GUB8"/>
<keyword evidence="2" id="KW-1185">Reference proteome</keyword>
<proteinExistence type="predicted"/>
<accession>A0A9P3GUB8</accession>
<gene>
    <name evidence="1" type="ORF">PsYK624_159200</name>
</gene>
<evidence type="ECO:0000313" key="2">
    <source>
        <dbReference type="Proteomes" id="UP000703269"/>
    </source>
</evidence>
<comment type="caution">
    <text evidence="1">The sequence shown here is derived from an EMBL/GenBank/DDBJ whole genome shotgun (WGS) entry which is preliminary data.</text>
</comment>
<dbReference type="Proteomes" id="UP000703269">
    <property type="component" value="Unassembled WGS sequence"/>
</dbReference>
<name>A0A9P3GUB8_9APHY</name>